<evidence type="ECO:0000256" key="6">
    <source>
        <dbReference type="RuleBase" id="RU361235"/>
    </source>
</evidence>
<keyword evidence="5" id="KW-0325">Glycoprotein</keyword>
<evidence type="ECO:0000259" key="7">
    <source>
        <dbReference type="Pfam" id="PF00135"/>
    </source>
</evidence>
<dbReference type="GO" id="GO:0052689">
    <property type="term" value="F:carboxylic ester hydrolase activity"/>
    <property type="evidence" value="ECO:0007669"/>
    <property type="project" value="UniProtKB-KW"/>
</dbReference>
<gene>
    <name evidence="8" type="ORF">RI129_010166</name>
</gene>
<dbReference type="PROSITE" id="PS00122">
    <property type="entry name" value="CARBOXYLESTERASE_B_1"/>
    <property type="match status" value="1"/>
</dbReference>
<evidence type="ECO:0000256" key="5">
    <source>
        <dbReference type="ARBA" id="ARBA00023180"/>
    </source>
</evidence>
<evidence type="ECO:0000256" key="4">
    <source>
        <dbReference type="ARBA" id="ARBA00023157"/>
    </source>
</evidence>
<dbReference type="PANTHER" id="PTHR43142:SF1">
    <property type="entry name" value="CARBOXYLIC ESTER HYDROLASE"/>
    <property type="match status" value="1"/>
</dbReference>
<evidence type="ECO:0000313" key="8">
    <source>
        <dbReference type="EMBL" id="KAK5641619.1"/>
    </source>
</evidence>
<keyword evidence="2" id="KW-0719">Serine esterase</keyword>
<evidence type="ECO:0000256" key="3">
    <source>
        <dbReference type="ARBA" id="ARBA00022801"/>
    </source>
</evidence>
<keyword evidence="3 6" id="KW-0378">Hydrolase</keyword>
<reference evidence="8 9" key="1">
    <citation type="journal article" date="2024" name="Insects">
        <title>An Improved Chromosome-Level Genome Assembly of the Firefly Pyrocoelia pectoralis.</title>
        <authorList>
            <person name="Fu X."/>
            <person name="Meyer-Rochow V.B."/>
            <person name="Ballantyne L."/>
            <person name="Zhu X."/>
        </authorList>
    </citation>
    <scope>NUCLEOTIDE SEQUENCE [LARGE SCALE GENOMIC DNA]</scope>
    <source>
        <strain evidence="8">XCY_ONT2</strain>
    </source>
</reference>
<dbReference type="SUPFAM" id="SSF53474">
    <property type="entry name" value="alpha/beta-Hydrolases"/>
    <property type="match status" value="1"/>
</dbReference>
<proteinExistence type="inferred from homology"/>
<organism evidence="8 9">
    <name type="scientific">Pyrocoelia pectoralis</name>
    <dbReference type="NCBI Taxonomy" id="417401"/>
    <lineage>
        <taxon>Eukaryota</taxon>
        <taxon>Metazoa</taxon>
        <taxon>Ecdysozoa</taxon>
        <taxon>Arthropoda</taxon>
        <taxon>Hexapoda</taxon>
        <taxon>Insecta</taxon>
        <taxon>Pterygota</taxon>
        <taxon>Neoptera</taxon>
        <taxon>Endopterygota</taxon>
        <taxon>Coleoptera</taxon>
        <taxon>Polyphaga</taxon>
        <taxon>Elateriformia</taxon>
        <taxon>Elateroidea</taxon>
        <taxon>Lampyridae</taxon>
        <taxon>Lampyrinae</taxon>
        <taxon>Pyrocoelia</taxon>
    </lineage>
</organism>
<dbReference type="PANTHER" id="PTHR43142">
    <property type="entry name" value="CARBOXYLIC ESTER HYDROLASE"/>
    <property type="match status" value="1"/>
</dbReference>
<keyword evidence="6" id="KW-0732">Signal</keyword>
<evidence type="ECO:0000313" key="9">
    <source>
        <dbReference type="Proteomes" id="UP001329430"/>
    </source>
</evidence>
<sequence length="559" mass="63665">MHCAFIFIVTLIYGAASYHHHSNHDNEFIVSTPLGSVKGAPLETVLGKKIYSFRGVRYAKPPINELRFQPPEPVESWTGIYDATEYGASCPQPEVNNTSEDCLFLNVYTTKLPDKKTNPNRPVLVFFHPGGYYSWGGQAFGPDYLLDQDVVLVTLNYRLASLGFLSTGDKFAPGNNGLKDHVMALRWIKQNIASFGGNPNLVTISGYSAGGSTTSLMLVSPMAKGLFHRAIIMSGSSFGNWPIRPHQFELAQKQARFVNCPDTDSETIIKCLNTKSATEIGDTLYSFDEFAYDPIVQWLPVIEPDCGQERFLTDHPVKLLLRGEFERVPVITTVTAEEFKYTAWNLLENATWLKEMDENFEKVAPISFIYERNTENSKHISRELRKFYLGDDPLTEKSLPQIGKLYADGVIGFAVNRVAKLLAAKNSEPTYYYKLGYEGRFSFHYKENSTEPEGNDRICVVHHDDLLYIFYISRFPRFNTTDPEYSTVRKFTTMLKNFALVGKPIPHVDHYLDDTEWKPITPGNNVYLDIGEKMVMRENLYEDRYSLWENLFPLPKILN</sequence>
<protein>
    <recommendedName>
        <fullName evidence="6">Carboxylic ester hydrolase</fullName>
        <ecNumber evidence="6">3.1.1.-</ecNumber>
    </recommendedName>
</protein>
<feature type="signal peptide" evidence="6">
    <location>
        <begin position="1"/>
        <end position="17"/>
    </location>
</feature>
<dbReference type="InterPro" id="IPR029058">
    <property type="entry name" value="AB_hydrolase_fold"/>
</dbReference>
<comment type="caution">
    <text evidence="8">The sequence shown here is derived from an EMBL/GenBank/DDBJ whole genome shotgun (WGS) entry which is preliminary data.</text>
</comment>
<dbReference type="FunFam" id="3.40.50.1820:FF:000155">
    <property type="entry name" value="Carboxylic ester hydrolase"/>
    <property type="match status" value="1"/>
</dbReference>
<dbReference type="InterPro" id="IPR019826">
    <property type="entry name" value="Carboxylesterase_B_AS"/>
</dbReference>
<dbReference type="EC" id="3.1.1.-" evidence="6"/>
<dbReference type="Pfam" id="PF00135">
    <property type="entry name" value="COesterase"/>
    <property type="match status" value="1"/>
</dbReference>
<dbReference type="InterPro" id="IPR002018">
    <property type="entry name" value="CarbesteraseB"/>
</dbReference>
<keyword evidence="9" id="KW-1185">Reference proteome</keyword>
<comment type="similarity">
    <text evidence="1 6">Belongs to the type-B carboxylesterase/lipase family.</text>
</comment>
<dbReference type="EMBL" id="JAVRBK010000007">
    <property type="protein sequence ID" value="KAK5641619.1"/>
    <property type="molecule type" value="Genomic_DNA"/>
</dbReference>
<name>A0AAN7V8P3_9COLE</name>
<feature type="domain" description="Carboxylesterase type B" evidence="7">
    <location>
        <begin position="28"/>
        <end position="548"/>
    </location>
</feature>
<feature type="chain" id="PRO_5042663007" description="Carboxylic ester hydrolase" evidence="6">
    <location>
        <begin position="18"/>
        <end position="559"/>
    </location>
</feature>
<keyword evidence="4" id="KW-1015">Disulfide bond</keyword>
<dbReference type="Proteomes" id="UP001329430">
    <property type="component" value="Chromosome 7"/>
</dbReference>
<dbReference type="Gene3D" id="3.40.50.1820">
    <property type="entry name" value="alpha/beta hydrolase"/>
    <property type="match status" value="1"/>
</dbReference>
<accession>A0AAN7V8P3</accession>
<dbReference type="AlphaFoldDB" id="A0AAN7V8P3"/>
<evidence type="ECO:0000256" key="2">
    <source>
        <dbReference type="ARBA" id="ARBA00022487"/>
    </source>
</evidence>
<evidence type="ECO:0000256" key="1">
    <source>
        <dbReference type="ARBA" id="ARBA00005964"/>
    </source>
</evidence>